<dbReference type="GO" id="GO:0005524">
    <property type="term" value="F:ATP binding"/>
    <property type="evidence" value="ECO:0007669"/>
    <property type="project" value="UniProtKB-KW"/>
</dbReference>
<protein>
    <submittedName>
        <fullName evidence="6">ABC transporter ATP-binding protein</fullName>
    </submittedName>
</protein>
<accession>A0A060DQN9</accession>
<dbReference type="GO" id="GO:0016887">
    <property type="term" value="F:ATP hydrolysis activity"/>
    <property type="evidence" value="ECO:0007669"/>
    <property type="project" value="InterPro"/>
</dbReference>
<dbReference type="InterPro" id="IPR032823">
    <property type="entry name" value="BCA_ABC_TP_C"/>
</dbReference>
<dbReference type="EMBL" id="POWG01000039">
    <property type="protein sequence ID" value="PNQ95898.1"/>
    <property type="molecule type" value="Genomic_DNA"/>
</dbReference>
<keyword evidence="3 6" id="KW-0067">ATP-binding</keyword>
<feature type="domain" description="ABC transporter" evidence="4">
    <location>
        <begin position="7"/>
        <end position="247"/>
    </location>
</feature>
<dbReference type="EMBL" id="CP007797">
    <property type="protein sequence ID" value="AIB16181.1"/>
    <property type="molecule type" value="Genomic_DNA"/>
</dbReference>
<evidence type="ECO:0000313" key="6">
    <source>
        <dbReference type="EMBL" id="PNQ95898.1"/>
    </source>
</evidence>
<dbReference type="RefSeq" id="WP_040137923.1">
    <property type="nucleotide sequence ID" value="NZ_CP007797.1"/>
</dbReference>
<evidence type="ECO:0000259" key="4">
    <source>
        <dbReference type="PROSITE" id="PS50893"/>
    </source>
</evidence>
<gene>
    <name evidence="5" type="ORF">ABAZ39_30460</name>
    <name evidence="6" type="ORF">C1S70_26320</name>
</gene>
<dbReference type="PANTHER" id="PTHR45772:SF7">
    <property type="entry name" value="AMINO ACID ABC TRANSPORTER ATP-BINDING PROTEIN"/>
    <property type="match status" value="1"/>
</dbReference>
<dbReference type="GO" id="GO:1903806">
    <property type="term" value="P:L-isoleucine import across plasma membrane"/>
    <property type="evidence" value="ECO:0007669"/>
    <property type="project" value="TreeGrafter"/>
</dbReference>
<dbReference type="SMART" id="SM00382">
    <property type="entry name" value="AAA"/>
    <property type="match status" value="1"/>
</dbReference>
<evidence type="ECO:0000313" key="5">
    <source>
        <dbReference type="EMBL" id="AIB16181.1"/>
    </source>
</evidence>
<dbReference type="Pfam" id="PF00005">
    <property type="entry name" value="ABC_tran"/>
    <property type="match status" value="1"/>
</dbReference>
<dbReference type="InterPro" id="IPR003439">
    <property type="entry name" value="ABC_transporter-like_ATP-bd"/>
</dbReference>
<dbReference type="GO" id="GO:0015192">
    <property type="term" value="F:L-phenylalanine transmembrane transporter activity"/>
    <property type="evidence" value="ECO:0007669"/>
    <property type="project" value="TreeGrafter"/>
</dbReference>
<evidence type="ECO:0000256" key="3">
    <source>
        <dbReference type="ARBA" id="ARBA00022840"/>
    </source>
</evidence>
<dbReference type="CDD" id="cd03219">
    <property type="entry name" value="ABC_Mj1267_LivG_branched"/>
    <property type="match status" value="1"/>
</dbReference>
<evidence type="ECO:0000313" key="7">
    <source>
        <dbReference type="Proteomes" id="UP000027186"/>
    </source>
</evidence>
<organism evidence="5 7">
    <name type="scientific">Azospirillum argentinense</name>
    <dbReference type="NCBI Taxonomy" id="2970906"/>
    <lineage>
        <taxon>Bacteria</taxon>
        <taxon>Pseudomonadati</taxon>
        <taxon>Pseudomonadota</taxon>
        <taxon>Alphaproteobacteria</taxon>
        <taxon>Rhodospirillales</taxon>
        <taxon>Azospirillaceae</taxon>
        <taxon>Azospirillum</taxon>
    </lineage>
</organism>
<evidence type="ECO:0000313" key="8">
    <source>
        <dbReference type="Proteomes" id="UP000236268"/>
    </source>
</evidence>
<sequence length="249" mass="26900">MPTPPILTVQDVSISFGAVRAVNGVSLALAPGERHALLGTNGAGKTTLFNAISGEVPLTAGGIAFKGSDISRLRPHQRVRLGIGRTFQTSLTFADRSVEDNLRVAVMGSRGPRFSLRPWRHHREQVEAARACAARFRLDEVLAQPVATLSYGQQRELEIAMALAGEPELLLMDEPAAGMSPQGRGRLVEILRGLPRRITMLFVEHDMDVALSLADRITVMRDGAVVASGTPSDIRANPLVREIYLGGKH</sequence>
<reference evidence="5 7" key="1">
    <citation type="journal article" date="2014" name="Genome Announc.">
        <title>Complete Genome Sequence of the Model Rhizosphere Strain Azospirillum brasilense Az39, Successfully Applied in Agriculture.</title>
        <authorList>
            <person name="Rivera D."/>
            <person name="Revale S."/>
            <person name="Molina R."/>
            <person name="Gualpa J."/>
            <person name="Puente M."/>
            <person name="Maroniche G."/>
            <person name="Paris G."/>
            <person name="Baker D."/>
            <person name="Clavijo B."/>
            <person name="McLay K."/>
            <person name="Spaepen S."/>
            <person name="Perticari A."/>
            <person name="Vazquez M."/>
            <person name="Wisniewski-Dye F."/>
            <person name="Watkins C."/>
            <person name="Martinez-Abarca F."/>
            <person name="Vanderleyden J."/>
            <person name="Cassan F."/>
        </authorList>
    </citation>
    <scope>NUCLEOTIDE SEQUENCE [LARGE SCALE GENOMIC DNA]</scope>
    <source>
        <strain evidence="5 7">Az39</strain>
        <plasmid evidence="5">AbAZ39_p4</plasmid>
    </source>
</reference>
<dbReference type="GO" id="GO:0042941">
    <property type="term" value="P:D-alanine transmembrane transport"/>
    <property type="evidence" value="ECO:0007669"/>
    <property type="project" value="TreeGrafter"/>
</dbReference>
<keyword evidence="2" id="KW-0547">Nucleotide-binding</keyword>
<geneLocation type="plasmid" evidence="6">
    <name>p22unnamed</name>
</geneLocation>
<evidence type="ECO:0000256" key="1">
    <source>
        <dbReference type="ARBA" id="ARBA00022448"/>
    </source>
</evidence>
<dbReference type="AlphaFoldDB" id="A0A060DQN9"/>
<dbReference type="SUPFAM" id="SSF52540">
    <property type="entry name" value="P-loop containing nucleoside triphosphate hydrolases"/>
    <property type="match status" value="1"/>
</dbReference>
<dbReference type="Proteomes" id="UP000236268">
    <property type="component" value="Unassembled WGS sequence"/>
</dbReference>
<dbReference type="GO" id="GO:0005304">
    <property type="term" value="F:L-valine transmembrane transporter activity"/>
    <property type="evidence" value="ECO:0007669"/>
    <property type="project" value="TreeGrafter"/>
</dbReference>
<accession>A0A2K1FTS1</accession>
<geneLocation type="plasmid" evidence="5 7">
    <name>AbAZ39_p4</name>
</geneLocation>
<reference evidence="6 8" key="2">
    <citation type="submission" date="2018-01" db="EMBL/GenBank/DDBJ databases">
        <title>Whole genome sequence of Azospirillum brasilense REC3 isolated from strawberry roots.</title>
        <authorList>
            <person name="Fontana C.A."/>
            <person name="Salazar S.M."/>
            <person name="Bassi D."/>
            <person name="Puglisi E."/>
            <person name="Lovaisa N.C."/>
            <person name="Toffoli L.M."/>
            <person name="Pedraza R."/>
            <person name="Cocconcelli P.S."/>
        </authorList>
    </citation>
    <scope>NUCLEOTIDE SEQUENCE [LARGE SCALE GENOMIC DNA]</scope>
    <source>
        <strain evidence="6 8">REC3</strain>
        <plasmid evidence="6">p22unnamed</plasmid>
    </source>
</reference>
<dbReference type="OrthoDB" id="9779872at2"/>
<dbReference type="Pfam" id="PF12399">
    <property type="entry name" value="BCA_ABC_TP_C"/>
    <property type="match status" value="1"/>
</dbReference>
<dbReference type="PROSITE" id="PS50893">
    <property type="entry name" value="ABC_TRANSPORTER_2"/>
    <property type="match status" value="1"/>
</dbReference>
<dbReference type="PANTHER" id="PTHR45772">
    <property type="entry name" value="CONSERVED COMPONENT OF ABC TRANSPORTER FOR NATURAL AMINO ACIDS-RELATED"/>
    <property type="match status" value="1"/>
</dbReference>
<dbReference type="InterPro" id="IPR051120">
    <property type="entry name" value="ABC_AA/LPS_Transport"/>
</dbReference>
<dbReference type="GO" id="GO:0005886">
    <property type="term" value="C:plasma membrane"/>
    <property type="evidence" value="ECO:0007669"/>
    <property type="project" value="TreeGrafter"/>
</dbReference>
<dbReference type="Gene3D" id="3.40.50.300">
    <property type="entry name" value="P-loop containing nucleotide triphosphate hydrolases"/>
    <property type="match status" value="1"/>
</dbReference>
<dbReference type="InterPro" id="IPR003593">
    <property type="entry name" value="AAA+_ATPase"/>
</dbReference>
<keyword evidence="1" id="KW-0813">Transport</keyword>
<evidence type="ECO:0000256" key="2">
    <source>
        <dbReference type="ARBA" id="ARBA00022741"/>
    </source>
</evidence>
<dbReference type="InterPro" id="IPR027417">
    <property type="entry name" value="P-loop_NTPase"/>
</dbReference>
<dbReference type="GO" id="GO:1903805">
    <property type="term" value="P:L-valine import across plasma membrane"/>
    <property type="evidence" value="ECO:0007669"/>
    <property type="project" value="TreeGrafter"/>
</dbReference>
<proteinExistence type="predicted"/>
<name>A0A060DQN9_9PROT</name>
<dbReference type="GO" id="GO:0015808">
    <property type="term" value="P:L-alanine transport"/>
    <property type="evidence" value="ECO:0007669"/>
    <property type="project" value="TreeGrafter"/>
</dbReference>
<keyword evidence="5" id="KW-0614">Plasmid</keyword>
<dbReference type="GO" id="GO:0015188">
    <property type="term" value="F:L-isoleucine transmembrane transporter activity"/>
    <property type="evidence" value="ECO:0007669"/>
    <property type="project" value="TreeGrafter"/>
</dbReference>
<dbReference type="Proteomes" id="UP000027186">
    <property type="component" value="Plasmid AbAZ39_p4"/>
</dbReference>
<dbReference type="KEGG" id="abq:ABAZ39_30460"/>